<feature type="compositionally biased region" description="Polar residues" evidence="1">
    <location>
        <begin position="197"/>
        <end position="212"/>
    </location>
</feature>
<evidence type="ECO:0000256" key="1">
    <source>
        <dbReference type="SAM" id="MobiDB-lite"/>
    </source>
</evidence>
<feature type="region of interest" description="Disordered" evidence="1">
    <location>
        <begin position="249"/>
        <end position="293"/>
    </location>
</feature>
<gene>
    <name evidence="2" type="ORF">CC80DRAFT_584733</name>
</gene>
<dbReference type="Proteomes" id="UP000800035">
    <property type="component" value="Unassembled WGS sequence"/>
</dbReference>
<feature type="region of interest" description="Disordered" evidence="1">
    <location>
        <begin position="195"/>
        <end position="217"/>
    </location>
</feature>
<reference evidence="2" key="1">
    <citation type="journal article" date="2020" name="Stud. Mycol.">
        <title>101 Dothideomycetes genomes: a test case for predicting lifestyles and emergence of pathogens.</title>
        <authorList>
            <person name="Haridas S."/>
            <person name="Albert R."/>
            <person name="Binder M."/>
            <person name="Bloem J."/>
            <person name="Labutti K."/>
            <person name="Salamov A."/>
            <person name="Andreopoulos B."/>
            <person name="Baker S."/>
            <person name="Barry K."/>
            <person name="Bills G."/>
            <person name="Bluhm B."/>
            <person name="Cannon C."/>
            <person name="Castanera R."/>
            <person name="Culley D."/>
            <person name="Daum C."/>
            <person name="Ezra D."/>
            <person name="Gonzalez J."/>
            <person name="Henrissat B."/>
            <person name="Kuo A."/>
            <person name="Liang C."/>
            <person name="Lipzen A."/>
            <person name="Lutzoni F."/>
            <person name="Magnuson J."/>
            <person name="Mondo S."/>
            <person name="Nolan M."/>
            <person name="Ohm R."/>
            <person name="Pangilinan J."/>
            <person name="Park H.-J."/>
            <person name="Ramirez L."/>
            <person name="Alfaro M."/>
            <person name="Sun H."/>
            <person name="Tritt A."/>
            <person name="Yoshinaga Y."/>
            <person name="Zwiers L.-H."/>
            <person name="Turgeon B."/>
            <person name="Goodwin S."/>
            <person name="Spatafora J."/>
            <person name="Crous P."/>
            <person name="Grigoriev I."/>
        </authorList>
    </citation>
    <scope>NUCLEOTIDE SEQUENCE</scope>
    <source>
        <strain evidence="2">CBS 675.92</strain>
    </source>
</reference>
<evidence type="ECO:0000313" key="2">
    <source>
        <dbReference type="EMBL" id="KAF1959927.1"/>
    </source>
</evidence>
<dbReference type="EMBL" id="ML976984">
    <property type="protein sequence ID" value="KAF1959927.1"/>
    <property type="molecule type" value="Genomic_DNA"/>
</dbReference>
<accession>A0A6A5UFQ4</accession>
<feature type="region of interest" description="Disordered" evidence="1">
    <location>
        <begin position="136"/>
        <end position="180"/>
    </location>
</feature>
<sequence>MSSPSKLTNDATICIHRNISLPSKLLSTWQVNCQLSSNILPGYELRTCNITTLSHVWQRFTKLESQYKSRESVSYAPTHSRIITYGSLRHRCGGDESAGCLFTLILWQQSSTPPKHHFQVGLDRIIQQLEALPPKSLAHDDCNSSHNASASKSTENSKSPVSPHERTASAARSHGPSRRYRQVRKPLLADCLHATHPASSSSTPQTKFQSGIAQGKQPMLEHADALTRSYPPIHPVTASLLHDPSARAPSLATKQDTRPLGTTSRIPLPIKGRNRQYATRTDWRKGPLRNTRR</sequence>
<name>A0A6A5UFQ4_9PLEO</name>
<proteinExistence type="predicted"/>
<protein>
    <submittedName>
        <fullName evidence="2">Uncharacterized protein</fullName>
    </submittedName>
</protein>
<evidence type="ECO:0000313" key="3">
    <source>
        <dbReference type="Proteomes" id="UP000800035"/>
    </source>
</evidence>
<feature type="compositionally biased region" description="Polar residues" evidence="1">
    <location>
        <begin position="144"/>
        <end position="160"/>
    </location>
</feature>
<dbReference type="AlphaFoldDB" id="A0A6A5UFQ4"/>
<organism evidence="2 3">
    <name type="scientific">Byssothecium circinans</name>
    <dbReference type="NCBI Taxonomy" id="147558"/>
    <lineage>
        <taxon>Eukaryota</taxon>
        <taxon>Fungi</taxon>
        <taxon>Dikarya</taxon>
        <taxon>Ascomycota</taxon>
        <taxon>Pezizomycotina</taxon>
        <taxon>Dothideomycetes</taxon>
        <taxon>Pleosporomycetidae</taxon>
        <taxon>Pleosporales</taxon>
        <taxon>Massarineae</taxon>
        <taxon>Massarinaceae</taxon>
        <taxon>Byssothecium</taxon>
    </lineage>
</organism>
<keyword evidence="3" id="KW-1185">Reference proteome</keyword>